<keyword evidence="4 12" id="KW-0808">Transferase</keyword>
<evidence type="ECO:0000259" key="11">
    <source>
        <dbReference type="Pfam" id="PF00266"/>
    </source>
</evidence>
<accession>A0ABY6HJW3</accession>
<dbReference type="InterPro" id="IPR015421">
    <property type="entry name" value="PyrdxlP-dep_Trfase_major"/>
</dbReference>
<keyword evidence="8" id="KW-0411">Iron-sulfur</keyword>
<dbReference type="InterPro" id="IPR000192">
    <property type="entry name" value="Aminotrans_V_dom"/>
</dbReference>
<evidence type="ECO:0000256" key="6">
    <source>
        <dbReference type="ARBA" id="ARBA00022898"/>
    </source>
</evidence>
<feature type="domain" description="Aminotransferase class V" evidence="11">
    <location>
        <begin position="14"/>
        <end position="386"/>
    </location>
</feature>
<protein>
    <recommendedName>
        <fullName evidence="3">cysteine desulfurase</fullName>
        <ecNumber evidence="3">2.8.1.7</ecNumber>
    </recommendedName>
</protein>
<dbReference type="InterPro" id="IPR015424">
    <property type="entry name" value="PyrdxlP-dep_Trfase"/>
</dbReference>
<dbReference type="Gene3D" id="3.90.1150.10">
    <property type="entry name" value="Aspartate Aminotransferase, domain 1"/>
    <property type="match status" value="1"/>
</dbReference>
<dbReference type="Proteomes" id="UP001208689">
    <property type="component" value="Chromosome"/>
</dbReference>
<sequence>MTSRDTSQLQKKYVYLDHAATTPMDPDVFKVFTEYSINNFENPSSLHEMGKRARKSVENSRKIIASSLNIHPKGVIFTSSGTESDNLALQGIMRHRAKERPHLIVSQIEHPAIYNTAKYLEHEGFEVSYVPVTSEGFVELSVLESLIQENTQLISIHFVNNEIGTYQPIKEIGQLAKKNNIIFHSDAVQAFGKIPIDMQALNIDLLSLSGHKLYGPKGVGALCINSQKLTSEKFSNLATFLEPMLYGGLQENSLRPSTENVPAIIALGRAVENAEQNMNKWKEQGKKLQEVFISEVLTKIPYSYLNGNQEKRLYNNCNFRFDGVDGFDLLMLLDNQGIATSTGSACSSKSDKPSRVLTSLGLSPSDASGSIRLTLGKGTTAEDIQYTVAKMERALKQLRFATHFQ</sequence>
<dbReference type="Pfam" id="PF00266">
    <property type="entry name" value="Aminotran_5"/>
    <property type="match status" value="1"/>
</dbReference>
<proteinExistence type="inferred from homology"/>
<evidence type="ECO:0000256" key="3">
    <source>
        <dbReference type="ARBA" id="ARBA00012239"/>
    </source>
</evidence>
<keyword evidence="5" id="KW-0479">Metal-binding</keyword>
<evidence type="ECO:0000256" key="4">
    <source>
        <dbReference type="ARBA" id="ARBA00022679"/>
    </source>
</evidence>
<evidence type="ECO:0000256" key="10">
    <source>
        <dbReference type="SAM" id="Coils"/>
    </source>
</evidence>
<dbReference type="GO" id="GO:0031071">
    <property type="term" value="F:cysteine desulfurase activity"/>
    <property type="evidence" value="ECO:0007669"/>
    <property type="project" value="UniProtKB-EC"/>
</dbReference>
<keyword evidence="7" id="KW-0408">Iron</keyword>
<dbReference type="NCBIfam" id="NF002806">
    <property type="entry name" value="PRK02948.1"/>
    <property type="match status" value="1"/>
</dbReference>
<dbReference type="PIRSF" id="PIRSF005572">
    <property type="entry name" value="NifS"/>
    <property type="match status" value="1"/>
</dbReference>
<keyword evidence="10" id="KW-0175">Coiled coil</keyword>
<dbReference type="EMBL" id="CP104013">
    <property type="protein sequence ID" value="UYP43817.1"/>
    <property type="molecule type" value="Genomic_DNA"/>
</dbReference>
<dbReference type="EC" id="2.8.1.7" evidence="3"/>
<reference evidence="12" key="1">
    <citation type="submission" date="2022-09" db="EMBL/GenBank/DDBJ databases">
        <title>Actin cytoskeleton and complex cell architecture in an #Asgard archaeon.</title>
        <authorList>
            <person name="Ponce Toledo R.I."/>
            <person name="Schleper C."/>
            <person name="Rodrigues Oliveira T."/>
            <person name="Wollweber F."/>
            <person name="Xu J."/>
            <person name="Rittmann S."/>
            <person name="Klingl A."/>
            <person name="Pilhofer M."/>
        </authorList>
    </citation>
    <scope>NUCLEOTIDE SEQUENCE</scope>
    <source>
        <strain evidence="12">B-35</strain>
    </source>
</reference>
<dbReference type="InterPro" id="IPR016454">
    <property type="entry name" value="Cysteine_dSase"/>
</dbReference>
<dbReference type="PANTHER" id="PTHR11601">
    <property type="entry name" value="CYSTEINE DESULFURYLASE FAMILY MEMBER"/>
    <property type="match status" value="1"/>
</dbReference>
<organism evidence="12 13">
    <name type="scientific">Candidatus Lokiarchaeum ossiferum</name>
    <dbReference type="NCBI Taxonomy" id="2951803"/>
    <lineage>
        <taxon>Archaea</taxon>
        <taxon>Promethearchaeati</taxon>
        <taxon>Promethearchaeota</taxon>
        <taxon>Promethearchaeia</taxon>
        <taxon>Promethearchaeales</taxon>
        <taxon>Promethearchaeaceae</taxon>
        <taxon>Candidatus Lokiarchaeum</taxon>
    </lineage>
</organism>
<name>A0ABY6HJW3_9ARCH</name>
<feature type="coiled-coil region" evidence="10">
    <location>
        <begin position="264"/>
        <end position="291"/>
    </location>
</feature>
<dbReference type="PROSITE" id="PS00595">
    <property type="entry name" value="AA_TRANSFER_CLASS_5"/>
    <property type="match status" value="1"/>
</dbReference>
<dbReference type="InterPro" id="IPR020578">
    <property type="entry name" value="Aminotrans_V_PyrdxlP_BS"/>
</dbReference>
<dbReference type="Gene3D" id="3.40.640.10">
    <property type="entry name" value="Type I PLP-dependent aspartate aminotransferase-like (Major domain)"/>
    <property type="match status" value="1"/>
</dbReference>
<keyword evidence="13" id="KW-1185">Reference proteome</keyword>
<dbReference type="PANTHER" id="PTHR11601:SF34">
    <property type="entry name" value="CYSTEINE DESULFURASE"/>
    <property type="match status" value="1"/>
</dbReference>
<evidence type="ECO:0000256" key="7">
    <source>
        <dbReference type="ARBA" id="ARBA00023004"/>
    </source>
</evidence>
<comment type="similarity">
    <text evidence="2">Belongs to the class-V pyridoxal-phosphate-dependent aminotransferase family. NifS/IscS subfamily.</text>
</comment>
<dbReference type="SUPFAM" id="SSF53383">
    <property type="entry name" value="PLP-dependent transferases"/>
    <property type="match status" value="1"/>
</dbReference>
<keyword evidence="6" id="KW-0663">Pyridoxal phosphate</keyword>
<evidence type="ECO:0000256" key="8">
    <source>
        <dbReference type="ARBA" id="ARBA00023014"/>
    </source>
</evidence>
<gene>
    <name evidence="12" type="ORF">NEF87_000102</name>
</gene>
<dbReference type="InterPro" id="IPR015422">
    <property type="entry name" value="PyrdxlP-dep_Trfase_small"/>
</dbReference>
<evidence type="ECO:0000256" key="1">
    <source>
        <dbReference type="ARBA" id="ARBA00001933"/>
    </source>
</evidence>
<dbReference type="Gene3D" id="1.10.260.50">
    <property type="match status" value="1"/>
</dbReference>
<evidence type="ECO:0000313" key="12">
    <source>
        <dbReference type="EMBL" id="UYP43817.1"/>
    </source>
</evidence>
<evidence type="ECO:0000256" key="2">
    <source>
        <dbReference type="ARBA" id="ARBA00006490"/>
    </source>
</evidence>
<evidence type="ECO:0000313" key="13">
    <source>
        <dbReference type="Proteomes" id="UP001208689"/>
    </source>
</evidence>
<evidence type="ECO:0000256" key="9">
    <source>
        <dbReference type="RuleBase" id="RU004504"/>
    </source>
</evidence>
<evidence type="ECO:0000256" key="5">
    <source>
        <dbReference type="ARBA" id="ARBA00022723"/>
    </source>
</evidence>
<comment type="cofactor">
    <cofactor evidence="1 9">
        <name>pyridoxal 5'-phosphate</name>
        <dbReference type="ChEBI" id="CHEBI:597326"/>
    </cofactor>
</comment>